<dbReference type="SMART" id="SM00881">
    <property type="entry name" value="CoA_binding"/>
    <property type="match status" value="1"/>
</dbReference>
<evidence type="ECO:0000313" key="2">
    <source>
        <dbReference type="EMBL" id="MFC5994377.1"/>
    </source>
</evidence>
<proteinExistence type="predicted"/>
<feature type="domain" description="CoA-binding" evidence="1">
    <location>
        <begin position="7"/>
        <end position="98"/>
    </location>
</feature>
<dbReference type="Pfam" id="PF19045">
    <property type="entry name" value="Ligase_CoA_2"/>
    <property type="match status" value="1"/>
</dbReference>
<gene>
    <name evidence="2" type="ORF">ACFQE5_09160</name>
</gene>
<dbReference type="InterPro" id="IPR043938">
    <property type="entry name" value="Ligase_CoA_dom"/>
</dbReference>
<dbReference type="Gene3D" id="3.40.50.261">
    <property type="entry name" value="Succinyl-CoA synthetase domains"/>
    <property type="match status" value="2"/>
</dbReference>
<dbReference type="InterPro" id="IPR016102">
    <property type="entry name" value="Succinyl-CoA_synth-like"/>
</dbReference>
<dbReference type="SUPFAM" id="SSF51735">
    <property type="entry name" value="NAD(P)-binding Rossmann-fold domains"/>
    <property type="match status" value="1"/>
</dbReference>
<keyword evidence="3" id="KW-1185">Reference proteome</keyword>
<dbReference type="InterPro" id="IPR003781">
    <property type="entry name" value="CoA-bd"/>
</dbReference>
<dbReference type="Proteomes" id="UP001596302">
    <property type="component" value="Unassembled WGS sequence"/>
</dbReference>
<dbReference type="Pfam" id="PF13607">
    <property type="entry name" value="Succ_CoA_lig"/>
    <property type="match status" value="1"/>
</dbReference>
<keyword evidence="2" id="KW-0436">Ligase</keyword>
<dbReference type="EMBL" id="JBHSQW010000018">
    <property type="protein sequence ID" value="MFC5994377.1"/>
    <property type="molecule type" value="Genomic_DNA"/>
</dbReference>
<reference evidence="3" key="1">
    <citation type="journal article" date="2019" name="Int. J. Syst. Evol. Microbiol.">
        <title>The Global Catalogue of Microorganisms (GCM) 10K type strain sequencing project: providing services to taxonomists for standard genome sequencing and annotation.</title>
        <authorList>
            <consortium name="The Broad Institute Genomics Platform"/>
            <consortium name="The Broad Institute Genome Sequencing Center for Infectious Disease"/>
            <person name="Wu L."/>
            <person name="Ma J."/>
        </authorList>
    </citation>
    <scope>NUCLEOTIDE SEQUENCE [LARGE SCALE GENOMIC DNA]</scope>
    <source>
        <strain evidence="3">CCM 8391</strain>
    </source>
</reference>
<sequence length="456" mass="47477">MGDLTPLFQPESAAVYGASSGPSRKLGNTLLSNVAVSLPDVRCVHPTAESIDGFPATATLKSPVDLALISVPARAAESAVLDAVTAGARALVVLSSGFAEAGLEGRAVQERIVDIARQHEVPLIGPNCMGVVSQLSGDRCLNASYFWEVPTGPGRLSFVSQSGAFGGMFLSFLGAKNLGLARFVSLGNAPDVTVTDALRWLGDDDRTEVIGVFAEGIPNGRAFVEVAGDVTSRKPVVILKGGRSQAGARAAAGHTGSLAGDHRIYEAAFRRAGVLQVDSSVQFFDTLRSLSVVRRGLTAGRVAVVTVSGGPGVLAADAADRSGLTLPTLTQQTQDRLRWLVPEFAAIGNPIDLTPQCRPEAMVDAVLAVYESREVDGVVVINCGLDITEFGAAVADAVRRTGVPTTAFLLDVPKVIAEVSAVGVPCFDSPEAAVHGIAVAIVDRRGDSNSEMRRNR</sequence>
<dbReference type="PANTHER" id="PTHR42793:SF1">
    <property type="entry name" value="PEPTIDYL-LYSINE N-ACETYLTRANSFERASE PATZ"/>
    <property type="match status" value="1"/>
</dbReference>
<name>A0ABW1J164_9PSEU</name>
<organism evidence="2 3">
    <name type="scientific">Pseudonocardia hispaniensis</name>
    <dbReference type="NCBI Taxonomy" id="904933"/>
    <lineage>
        <taxon>Bacteria</taxon>
        <taxon>Bacillati</taxon>
        <taxon>Actinomycetota</taxon>
        <taxon>Actinomycetes</taxon>
        <taxon>Pseudonocardiales</taxon>
        <taxon>Pseudonocardiaceae</taxon>
        <taxon>Pseudonocardia</taxon>
    </lineage>
</organism>
<dbReference type="InterPro" id="IPR032875">
    <property type="entry name" value="Succ_CoA_lig_flav_dom"/>
</dbReference>
<dbReference type="Gene3D" id="3.40.50.720">
    <property type="entry name" value="NAD(P)-binding Rossmann-like Domain"/>
    <property type="match status" value="1"/>
</dbReference>
<accession>A0ABW1J164</accession>
<dbReference type="RefSeq" id="WP_379584410.1">
    <property type="nucleotide sequence ID" value="NZ_JBHSQW010000018.1"/>
</dbReference>
<evidence type="ECO:0000313" key="3">
    <source>
        <dbReference type="Proteomes" id="UP001596302"/>
    </source>
</evidence>
<dbReference type="InterPro" id="IPR036291">
    <property type="entry name" value="NAD(P)-bd_dom_sf"/>
</dbReference>
<dbReference type="Pfam" id="PF13380">
    <property type="entry name" value="CoA_binding_2"/>
    <property type="match status" value="1"/>
</dbReference>
<comment type="caution">
    <text evidence="2">The sequence shown here is derived from an EMBL/GenBank/DDBJ whole genome shotgun (WGS) entry which is preliminary data.</text>
</comment>
<evidence type="ECO:0000259" key="1">
    <source>
        <dbReference type="SMART" id="SM00881"/>
    </source>
</evidence>
<dbReference type="GO" id="GO:0016874">
    <property type="term" value="F:ligase activity"/>
    <property type="evidence" value="ECO:0007669"/>
    <property type="project" value="UniProtKB-KW"/>
</dbReference>
<dbReference type="SUPFAM" id="SSF52210">
    <property type="entry name" value="Succinyl-CoA synthetase domains"/>
    <property type="match status" value="2"/>
</dbReference>
<dbReference type="PANTHER" id="PTHR42793">
    <property type="entry name" value="COA BINDING DOMAIN CONTAINING PROTEIN"/>
    <property type="match status" value="1"/>
</dbReference>
<protein>
    <submittedName>
        <fullName evidence="2">Acetate--CoA ligase family protein</fullName>
    </submittedName>
</protein>